<dbReference type="EMBL" id="FQUF01000017">
    <property type="protein sequence ID" value="SHE84364.1"/>
    <property type="molecule type" value="Genomic_DNA"/>
</dbReference>
<dbReference type="Pfam" id="PF00583">
    <property type="entry name" value="Acetyltransf_1"/>
    <property type="match status" value="1"/>
</dbReference>
<dbReference type="GO" id="GO:0008080">
    <property type="term" value="F:N-acetyltransferase activity"/>
    <property type="evidence" value="ECO:0007669"/>
    <property type="project" value="InterPro"/>
</dbReference>
<sequence>MNTNKSNNYLNIQKIPSDKNRKDWAATLYKIAMAGFKNESPWETQHFYHTLEAENVVVFTASINEHSKEKTIGFLIASIALSEVDIYMIVVDEDYKQGHIAYQLFEQLIEYCRKREVETLYLEVRVSNVPAIGLYKKIGFEEIALRKAYYSKPIEDAIVMQLNI</sequence>
<dbReference type="InterPro" id="IPR006464">
    <property type="entry name" value="AcTrfase_RimI/Ard1"/>
</dbReference>
<dbReference type="OrthoDB" id="9794566at2"/>
<dbReference type="PROSITE" id="PS51186">
    <property type="entry name" value="GNAT"/>
    <property type="match status" value="1"/>
</dbReference>
<dbReference type="STRING" id="1121025.SAMN02745249_01266"/>
<dbReference type="AlphaFoldDB" id="A0A1M4WT16"/>
<evidence type="ECO:0000313" key="2">
    <source>
        <dbReference type="EMBL" id="SHE84364.1"/>
    </source>
</evidence>
<evidence type="ECO:0000259" key="1">
    <source>
        <dbReference type="PROSITE" id="PS51186"/>
    </source>
</evidence>
<reference evidence="2 3" key="1">
    <citation type="submission" date="2016-11" db="EMBL/GenBank/DDBJ databases">
        <authorList>
            <person name="Jaros S."/>
            <person name="Januszkiewicz K."/>
            <person name="Wedrychowicz H."/>
        </authorList>
    </citation>
    <scope>NUCLEOTIDE SEQUENCE [LARGE SCALE GENOMIC DNA]</scope>
    <source>
        <strain evidence="2 3">DSM 15692</strain>
    </source>
</reference>
<dbReference type="SUPFAM" id="SSF55729">
    <property type="entry name" value="Acyl-CoA N-acyltransferases (Nat)"/>
    <property type="match status" value="1"/>
</dbReference>
<dbReference type="CDD" id="cd04301">
    <property type="entry name" value="NAT_SF"/>
    <property type="match status" value="1"/>
</dbReference>
<keyword evidence="3" id="KW-1185">Reference proteome</keyword>
<dbReference type="PANTHER" id="PTHR47542">
    <property type="entry name" value="ACYL-COA N-ACYLTRANSFERASES (NAT) SUPERFAMILY PROTEIN"/>
    <property type="match status" value="1"/>
</dbReference>
<name>A0A1M4WT16_9LACT</name>
<gene>
    <name evidence="2" type="ORF">SAMN02745249_01266</name>
</gene>
<protein>
    <submittedName>
        <fullName evidence="2">Ribosomal-protein-alanine N-acetyltransferase</fullName>
    </submittedName>
</protein>
<feature type="domain" description="N-acetyltransferase" evidence="1">
    <location>
        <begin position="10"/>
        <end position="164"/>
    </location>
</feature>
<dbReference type="Proteomes" id="UP000184128">
    <property type="component" value="Unassembled WGS sequence"/>
</dbReference>
<dbReference type="Gene3D" id="3.40.630.30">
    <property type="match status" value="1"/>
</dbReference>
<keyword evidence="2" id="KW-0808">Transferase</keyword>
<dbReference type="PANTHER" id="PTHR47542:SF2">
    <property type="entry name" value="ACYL-COA N-ACYLTRANSFERASES (NAT) SUPERFAMILY PROTEIN"/>
    <property type="match status" value="1"/>
</dbReference>
<organism evidence="2 3">
    <name type="scientific">Atopostipes suicloacalis DSM 15692</name>
    <dbReference type="NCBI Taxonomy" id="1121025"/>
    <lineage>
        <taxon>Bacteria</taxon>
        <taxon>Bacillati</taxon>
        <taxon>Bacillota</taxon>
        <taxon>Bacilli</taxon>
        <taxon>Lactobacillales</taxon>
        <taxon>Carnobacteriaceae</taxon>
        <taxon>Atopostipes</taxon>
    </lineage>
</organism>
<accession>A0A1M4WT16</accession>
<proteinExistence type="predicted"/>
<dbReference type="InterPro" id="IPR016181">
    <property type="entry name" value="Acyl_CoA_acyltransferase"/>
</dbReference>
<dbReference type="RefSeq" id="WP_073297908.1">
    <property type="nucleotide sequence ID" value="NZ_FQUF01000017.1"/>
</dbReference>
<evidence type="ECO:0000313" key="3">
    <source>
        <dbReference type="Proteomes" id="UP000184128"/>
    </source>
</evidence>
<dbReference type="NCBIfam" id="TIGR01575">
    <property type="entry name" value="rimI"/>
    <property type="match status" value="1"/>
</dbReference>
<dbReference type="InterPro" id="IPR000182">
    <property type="entry name" value="GNAT_dom"/>
</dbReference>